<evidence type="ECO:0000313" key="1">
    <source>
        <dbReference type="Ensembl" id="ENSMSIP00000018329.1"/>
    </source>
</evidence>
<proteinExistence type="predicted"/>
<dbReference type="SUPFAM" id="SSF51569">
    <property type="entry name" value="Aldolase"/>
    <property type="match status" value="1"/>
</dbReference>
<name>A0A8C6HAL1_MUSSI</name>
<dbReference type="AlphaFoldDB" id="A0A8C6HAL1"/>
<evidence type="ECO:0008006" key="3">
    <source>
        <dbReference type="Google" id="ProtNLM"/>
    </source>
</evidence>
<dbReference type="Ensembl" id="ENSMSIT00000023162.1">
    <property type="protein sequence ID" value="ENSMSIP00000018329.1"/>
    <property type="gene ID" value="ENSMSIG00000015628.1"/>
</dbReference>
<evidence type="ECO:0000313" key="2">
    <source>
        <dbReference type="Proteomes" id="UP000694415"/>
    </source>
</evidence>
<organism evidence="1 2">
    <name type="scientific">Mus spicilegus</name>
    <name type="common">Mound-building mouse</name>
    <dbReference type="NCBI Taxonomy" id="10103"/>
    <lineage>
        <taxon>Eukaryota</taxon>
        <taxon>Metazoa</taxon>
        <taxon>Chordata</taxon>
        <taxon>Craniata</taxon>
        <taxon>Vertebrata</taxon>
        <taxon>Euteleostomi</taxon>
        <taxon>Mammalia</taxon>
        <taxon>Eutheria</taxon>
        <taxon>Euarchontoglires</taxon>
        <taxon>Glires</taxon>
        <taxon>Rodentia</taxon>
        <taxon>Myomorpha</taxon>
        <taxon>Muroidea</taxon>
        <taxon>Muridae</taxon>
        <taxon>Murinae</taxon>
        <taxon>Mus</taxon>
        <taxon>Mus</taxon>
    </lineage>
</organism>
<keyword evidence="2" id="KW-1185">Reference proteome</keyword>
<dbReference type="InterPro" id="IPR013785">
    <property type="entry name" value="Aldolase_TIM"/>
</dbReference>
<dbReference type="Gene3D" id="3.20.20.70">
    <property type="entry name" value="Aldolase class I"/>
    <property type="match status" value="1"/>
</dbReference>
<accession>A0A8C6HAL1</accession>
<reference evidence="1" key="2">
    <citation type="submission" date="2025-09" db="UniProtKB">
        <authorList>
            <consortium name="Ensembl"/>
        </authorList>
    </citation>
    <scope>IDENTIFICATION</scope>
</reference>
<reference evidence="1" key="1">
    <citation type="submission" date="2025-08" db="UniProtKB">
        <authorList>
            <consortium name="Ensembl"/>
        </authorList>
    </citation>
    <scope>IDENTIFICATION</scope>
</reference>
<protein>
    <recommendedName>
        <fullName evidence="3">Transaldolase</fullName>
    </recommendedName>
</protein>
<sequence length="104" mass="11398">MLSYHALASSRTVNASPCQDQRMESTLNQVEHCTSMVANGVASALDGYKPQEATTNPSLILTTAQIPAHQKLVEEAIDYSKELSVNTKEGSRLCGHRSRYKAFI</sequence>
<dbReference type="Proteomes" id="UP000694415">
    <property type="component" value="Unplaced"/>
</dbReference>